<accession>A0A1W1BIV4</accession>
<protein>
    <submittedName>
        <fullName evidence="2">Cytochrome c family protein</fullName>
    </submittedName>
</protein>
<sequence length="187" mass="20713">MKRVVLFMMLLTSASLLSATTNQEIKQEAKGALMKMGSALKANMKKNMKAGGPVQAASFCLEEASKIAKKVNASYPKGVNVKRVSLKYRNPADKPTSDEAKVLIQMQKDVDAGKTIPKMIVKEIGKNSYKVYKPIFINKGICLTCHGDAQTRDHEAYKLIHAKYPNDRAINYKKGDFRGAFVITIVK</sequence>
<feature type="domain" description="Tll0287-like" evidence="1">
    <location>
        <begin position="21"/>
        <end position="185"/>
    </location>
</feature>
<gene>
    <name evidence="2" type="ORF">MNB_SM-5-723</name>
</gene>
<dbReference type="EMBL" id="FPHH01000023">
    <property type="protein sequence ID" value="SFV53391.1"/>
    <property type="molecule type" value="Genomic_DNA"/>
</dbReference>
<reference evidence="2" key="1">
    <citation type="submission" date="2016-10" db="EMBL/GenBank/DDBJ databases">
        <authorList>
            <person name="de Groot N.N."/>
        </authorList>
    </citation>
    <scope>NUCLEOTIDE SEQUENCE</scope>
</reference>
<dbReference type="Pfam" id="PF11845">
    <property type="entry name" value="Tll0287-like"/>
    <property type="match status" value="1"/>
</dbReference>
<evidence type="ECO:0000313" key="2">
    <source>
        <dbReference type="EMBL" id="SFV53391.1"/>
    </source>
</evidence>
<proteinExistence type="predicted"/>
<evidence type="ECO:0000259" key="1">
    <source>
        <dbReference type="Pfam" id="PF11845"/>
    </source>
</evidence>
<organism evidence="2">
    <name type="scientific">hydrothermal vent metagenome</name>
    <dbReference type="NCBI Taxonomy" id="652676"/>
    <lineage>
        <taxon>unclassified sequences</taxon>
        <taxon>metagenomes</taxon>
        <taxon>ecological metagenomes</taxon>
    </lineage>
</organism>
<name>A0A1W1BIV4_9ZZZZ</name>
<dbReference type="AlphaFoldDB" id="A0A1W1BIV4"/>
<dbReference type="InterPro" id="IPR021796">
    <property type="entry name" value="Tll0287-like_dom"/>
</dbReference>